<dbReference type="AlphaFoldDB" id="A0ABD2KUT6"/>
<dbReference type="EMBL" id="JBICBT010000663">
    <property type="protein sequence ID" value="KAL3106074.1"/>
    <property type="molecule type" value="Genomic_DNA"/>
</dbReference>
<feature type="region of interest" description="Disordered" evidence="1">
    <location>
        <begin position="116"/>
        <end position="135"/>
    </location>
</feature>
<organism evidence="3 4">
    <name type="scientific">Heterodera trifolii</name>
    <dbReference type="NCBI Taxonomy" id="157864"/>
    <lineage>
        <taxon>Eukaryota</taxon>
        <taxon>Metazoa</taxon>
        <taxon>Ecdysozoa</taxon>
        <taxon>Nematoda</taxon>
        <taxon>Chromadorea</taxon>
        <taxon>Rhabditida</taxon>
        <taxon>Tylenchina</taxon>
        <taxon>Tylenchomorpha</taxon>
        <taxon>Tylenchoidea</taxon>
        <taxon>Heteroderidae</taxon>
        <taxon>Heteroderinae</taxon>
        <taxon>Heterodera</taxon>
    </lineage>
</organism>
<evidence type="ECO:0000313" key="4">
    <source>
        <dbReference type="Proteomes" id="UP001620626"/>
    </source>
</evidence>
<feature type="signal peptide" evidence="2">
    <location>
        <begin position="1"/>
        <end position="22"/>
    </location>
</feature>
<sequence length="135" mass="14845">MLFPLIISFVPLTAFFLSAIKADTETIHWEWRDLICQTNDKGKATIKSTEEPSTMHSCTDAKLKQGHERRKAPNGEGCFDVLASFSLPIVLNGAEKIGFYGAKISAAIHKSLSPRGANSFSAEEKCPATRNYSTH</sequence>
<dbReference type="Proteomes" id="UP001620626">
    <property type="component" value="Unassembled WGS sequence"/>
</dbReference>
<protein>
    <submittedName>
        <fullName evidence="3">Uncharacterized protein</fullName>
    </submittedName>
</protein>
<name>A0ABD2KUT6_9BILA</name>
<evidence type="ECO:0000256" key="1">
    <source>
        <dbReference type="SAM" id="MobiDB-lite"/>
    </source>
</evidence>
<keyword evidence="4" id="KW-1185">Reference proteome</keyword>
<proteinExistence type="predicted"/>
<accession>A0ABD2KUT6</accession>
<keyword evidence="2" id="KW-0732">Signal</keyword>
<feature type="chain" id="PRO_5044874686" evidence="2">
    <location>
        <begin position="23"/>
        <end position="135"/>
    </location>
</feature>
<evidence type="ECO:0000256" key="2">
    <source>
        <dbReference type="SAM" id="SignalP"/>
    </source>
</evidence>
<evidence type="ECO:0000313" key="3">
    <source>
        <dbReference type="EMBL" id="KAL3106074.1"/>
    </source>
</evidence>
<comment type="caution">
    <text evidence="3">The sequence shown here is derived from an EMBL/GenBank/DDBJ whole genome shotgun (WGS) entry which is preliminary data.</text>
</comment>
<reference evidence="3 4" key="1">
    <citation type="submission" date="2024-10" db="EMBL/GenBank/DDBJ databases">
        <authorList>
            <person name="Kim D."/>
        </authorList>
    </citation>
    <scope>NUCLEOTIDE SEQUENCE [LARGE SCALE GENOMIC DNA]</scope>
    <source>
        <strain evidence="3">BH-2024</strain>
    </source>
</reference>
<gene>
    <name evidence="3" type="ORF">niasHT_025463</name>
</gene>